<evidence type="ECO:0000313" key="1">
    <source>
        <dbReference type="EMBL" id="KAK7469874.1"/>
    </source>
</evidence>
<proteinExistence type="predicted"/>
<name>A0ABD0JCC0_9CAEN</name>
<dbReference type="AlphaFoldDB" id="A0ABD0JCC0"/>
<protein>
    <submittedName>
        <fullName evidence="1">Uncharacterized protein</fullName>
    </submittedName>
</protein>
<dbReference type="Proteomes" id="UP001519460">
    <property type="component" value="Unassembled WGS sequence"/>
</dbReference>
<gene>
    <name evidence="1" type="ORF">BaRGS_00036094</name>
</gene>
<evidence type="ECO:0000313" key="2">
    <source>
        <dbReference type="Proteomes" id="UP001519460"/>
    </source>
</evidence>
<accession>A0ABD0JCC0</accession>
<reference evidence="1 2" key="1">
    <citation type="journal article" date="2023" name="Sci. Data">
        <title>Genome assembly of the Korean intertidal mud-creeper Batillaria attramentaria.</title>
        <authorList>
            <person name="Patra A.K."/>
            <person name="Ho P.T."/>
            <person name="Jun S."/>
            <person name="Lee S.J."/>
            <person name="Kim Y."/>
            <person name="Won Y.J."/>
        </authorList>
    </citation>
    <scope>NUCLEOTIDE SEQUENCE [LARGE SCALE GENOMIC DNA]</scope>
    <source>
        <strain evidence="1">Wonlab-2016</strain>
    </source>
</reference>
<organism evidence="1 2">
    <name type="scientific">Batillaria attramentaria</name>
    <dbReference type="NCBI Taxonomy" id="370345"/>
    <lineage>
        <taxon>Eukaryota</taxon>
        <taxon>Metazoa</taxon>
        <taxon>Spiralia</taxon>
        <taxon>Lophotrochozoa</taxon>
        <taxon>Mollusca</taxon>
        <taxon>Gastropoda</taxon>
        <taxon>Caenogastropoda</taxon>
        <taxon>Sorbeoconcha</taxon>
        <taxon>Cerithioidea</taxon>
        <taxon>Batillariidae</taxon>
        <taxon>Batillaria</taxon>
    </lineage>
</organism>
<dbReference type="EMBL" id="JACVVK020000500">
    <property type="protein sequence ID" value="KAK7469874.1"/>
    <property type="molecule type" value="Genomic_DNA"/>
</dbReference>
<keyword evidence="2" id="KW-1185">Reference proteome</keyword>
<comment type="caution">
    <text evidence="1">The sequence shown here is derived from an EMBL/GenBank/DDBJ whole genome shotgun (WGS) entry which is preliminary data.</text>
</comment>
<sequence>MLCLQGRKVNGKRVLFSNIYSAIPFVLTTRFHPQRLARVSMINPRQKRPFPTPTTAHSGLCFFFPLWSIRVGWSTERFAAQFYGHVNISEVVPHDHAVKQPITEVSIRSSTATEPLRQMRMAL</sequence>